<evidence type="ECO:0000259" key="1">
    <source>
        <dbReference type="Pfam" id="PF01408"/>
    </source>
</evidence>
<dbReference type="InterPro" id="IPR036291">
    <property type="entry name" value="NAD(P)-bd_dom_sf"/>
</dbReference>
<dbReference type="PROSITE" id="PS51318">
    <property type="entry name" value="TAT"/>
    <property type="match status" value="1"/>
</dbReference>
<dbReference type="SUPFAM" id="SSF55347">
    <property type="entry name" value="Glyceraldehyde-3-phosphate dehydrogenase-like, C-terminal domain"/>
    <property type="match status" value="1"/>
</dbReference>
<feature type="domain" description="Gfo/Idh/MocA-like oxidoreductase N-terminal" evidence="1">
    <location>
        <begin position="37"/>
        <end position="164"/>
    </location>
</feature>
<dbReference type="Gene3D" id="3.30.360.10">
    <property type="entry name" value="Dihydrodipicolinate Reductase, domain 2"/>
    <property type="match status" value="1"/>
</dbReference>
<gene>
    <name evidence="3" type="ORF">GCM10023213_16700</name>
</gene>
<evidence type="ECO:0000313" key="3">
    <source>
        <dbReference type="EMBL" id="GAA5138260.1"/>
    </source>
</evidence>
<dbReference type="InterPro" id="IPR050463">
    <property type="entry name" value="Gfo/Idh/MocA_oxidrdct_glycsds"/>
</dbReference>
<name>A0ABP9P5B0_9BACT</name>
<dbReference type="PANTHER" id="PTHR43818:SF5">
    <property type="entry name" value="OXIDOREDUCTASE FAMILY PROTEIN"/>
    <property type="match status" value="1"/>
</dbReference>
<dbReference type="InterPro" id="IPR006311">
    <property type="entry name" value="TAT_signal"/>
</dbReference>
<reference evidence="4" key="1">
    <citation type="journal article" date="2019" name="Int. J. Syst. Evol. Microbiol.">
        <title>The Global Catalogue of Microorganisms (GCM) 10K type strain sequencing project: providing services to taxonomists for standard genome sequencing and annotation.</title>
        <authorList>
            <consortium name="The Broad Institute Genomics Platform"/>
            <consortium name="The Broad Institute Genome Sequencing Center for Infectious Disease"/>
            <person name="Wu L."/>
            <person name="Ma J."/>
        </authorList>
    </citation>
    <scope>NUCLEOTIDE SEQUENCE [LARGE SCALE GENOMIC DNA]</scope>
    <source>
        <strain evidence="4">JCM 18053</strain>
    </source>
</reference>
<accession>A0ABP9P5B0</accession>
<dbReference type="EMBL" id="BAABIA010000003">
    <property type="protein sequence ID" value="GAA5138260.1"/>
    <property type="molecule type" value="Genomic_DNA"/>
</dbReference>
<proteinExistence type="predicted"/>
<dbReference type="Gene3D" id="3.40.50.720">
    <property type="entry name" value="NAD(P)-binding Rossmann-like Domain"/>
    <property type="match status" value="1"/>
</dbReference>
<evidence type="ECO:0000259" key="2">
    <source>
        <dbReference type="Pfam" id="PF22725"/>
    </source>
</evidence>
<dbReference type="InterPro" id="IPR055170">
    <property type="entry name" value="GFO_IDH_MocA-like_dom"/>
</dbReference>
<dbReference type="Pfam" id="PF01408">
    <property type="entry name" value="GFO_IDH_MocA"/>
    <property type="match status" value="1"/>
</dbReference>
<sequence length="404" mass="43566">MNPSSSSRRQFITRAAAAGLLITNSRVAFGSQANAKIRLGVIGCGGRGTFTTEQFVAHGGYEIAAAADAFQDKLDAFGDHFQVPKDKRFVGLDAYKQMLANGAVDAVHVVSPSYFHNEQAAAAVDAGKHVFVAKPIAIDVPGIRTFEETAKLAEKKGLTFMVDFQTQGDDLYVEGIKRVNEGALGDLMYGEGLHHMGRLARQAEDGTPGARLRNWVFDKALSGDIIVEQNIHSVDVMVRLMNAAPVRVIGHGGRKGRVDVGDCWDHFALMFEFPGDVPWTYTSRQFDPGGVPGGMVNNLMGSKGAFLSKFGGDIMIRGGKDTFWRGGKNPNIYKTGTDTNIGRFAAAIHGGDKDITRATVPLAVRSTLTAILGRNAAYQHGSLTWEELQKDTSKFEVDAATLLS</sequence>
<dbReference type="RefSeq" id="WP_345735918.1">
    <property type="nucleotide sequence ID" value="NZ_BAABIA010000003.1"/>
</dbReference>
<protein>
    <submittedName>
        <fullName evidence="3">Gfo/Idh/MocA family oxidoreductase</fullName>
    </submittedName>
</protein>
<evidence type="ECO:0000313" key="4">
    <source>
        <dbReference type="Proteomes" id="UP001499852"/>
    </source>
</evidence>
<dbReference type="SUPFAM" id="SSF51735">
    <property type="entry name" value="NAD(P)-binding Rossmann-fold domains"/>
    <property type="match status" value="1"/>
</dbReference>
<dbReference type="Pfam" id="PF22725">
    <property type="entry name" value="GFO_IDH_MocA_C3"/>
    <property type="match status" value="1"/>
</dbReference>
<dbReference type="PANTHER" id="PTHR43818">
    <property type="entry name" value="BCDNA.GH03377"/>
    <property type="match status" value="1"/>
</dbReference>
<feature type="domain" description="GFO/IDH/MocA-like oxidoreductase" evidence="2">
    <location>
        <begin position="177"/>
        <end position="305"/>
    </location>
</feature>
<dbReference type="InterPro" id="IPR000683">
    <property type="entry name" value="Gfo/Idh/MocA-like_OxRdtase_N"/>
</dbReference>
<keyword evidence="4" id="KW-1185">Reference proteome</keyword>
<comment type="caution">
    <text evidence="3">The sequence shown here is derived from an EMBL/GenBank/DDBJ whole genome shotgun (WGS) entry which is preliminary data.</text>
</comment>
<dbReference type="Proteomes" id="UP001499852">
    <property type="component" value="Unassembled WGS sequence"/>
</dbReference>
<organism evidence="3 4">
    <name type="scientific">Prosthecobacter algae</name>
    <dbReference type="NCBI Taxonomy" id="1144682"/>
    <lineage>
        <taxon>Bacteria</taxon>
        <taxon>Pseudomonadati</taxon>
        <taxon>Verrucomicrobiota</taxon>
        <taxon>Verrucomicrobiia</taxon>
        <taxon>Verrucomicrobiales</taxon>
        <taxon>Verrucomicrobiaceae</taxon>
        <taxon>Prosthecobacter</taxon>
    </lineage>
</organism>